<evidence type="ECO:0008006" key="3">
    <source>
        <dbReference type="Google" id="ProtNLM"/>
    </source>
</evidence>
<dbReference type="InterPro" id="IPR012341">
    <property type="entry name" value="6hp_glycosidase-like_sf"/>
</dbReference>
<evidence type="ECO:0000313" key="2">
    <source>
        <dbReference type="Proteomes" id="UP000518887"/>
    </source>
</evidence>
<reference evidence="1 2" key="1">
    <citation type="submission" date="2020-08" db="EMBL/GenBank/DDBJ databases">
        <title>Genomic Encyclopedia of Type Strains, Phase IV (KMG-IV): sequencing the most valuable type-strain genomes for metagenomic binning, comparative biology and taxonomic classification.</title>
        <authorList>
            <person name="Goeker M."/>
        </authorList>
    </citation>
    <scope>NUCLEOTIDE SEQUENCE [LARGE SCALE GENOMIC DNA]</scope>
    <source>
        <strain evidence="1 2">DSM 103462</strain>
    </source>
</reference>
<protein>
    <recommendedName>
        <fullName evidence="3">Cellobiose phosphorylase</fullName>
    </recommendedName>
</protein>
<dbReference type="SUPFAM" id="SSF48208">
    <property type="entry name" value="Six-hairpin glycosidases"/>
    <property type="match status" value="1"/>
</dbReference>
<organism evidence="1 2">
    <name type="scientific">Treponema ruminis</name>
    <dbReference type="NCBI Taxonomy" id="744515"/>
    <lineage>
        <taxon>Bacteria</taxon>
        <taxon>Pseudomonadati</taxon>
        <taxon>Spirochaetota</taxon>
        <taxon>Spirochaetia</taxon>
        <taxon>Spirochaetales</taxon>
        <taxon>Treponemataceae</taxon>
        <taxon>Treponema</taxon>
    </lineage>
</organism>
<name>A0A7W8G8L8_9SPIR</name>
<dbReference type="AlphaFoldDB" id="A0A7W8G8L8"/>
<dbReference type="InterPro" id="IPR008928">
    <property type="entry name" value="6-hairpin_glycosidase_sf"/>
</dbReference>
<proteinExistence type="predicted"/>
<dbReference type="GO" id="GO:0005975">
    <property type="term" value="P:carbohydrate metabolic process"/>
    <property type="evidence" value="ECO:0007669"/>
    <property type="project" value="InterPro"/>
</dbReference>
<accession>A0A7W8G8L8</accession>
<dbReference type="Proteomes" id="UP000518887">
    <property type="component" value="Unassembled WGS sequence"/>
</dbReference>
<sequence length="1110" mass="125972">MKREVRGSQVILDGEPFYKIENFDCMTDFFMTITSSSDIWNFCWAQGGITAGRKNCEYAIFPYYTCDKLQDTKGTTGPVTIIKIKNEGKGLIWQPFENLYSTGKERYAEQLNLQRNIYKNLNGSKVWFEEINLSAGIAFRYGWTSSAKYGLVKMTRIENLTGKKISLEILDGCRNIMSSTSPSEIQSSKSVLLDAYKKSEVIDGANIALISLSSVVTDRAEPSESLAANVCWFSTADKMILSENAIPYFLNGSREQLYSEPNKMNGKRAECYIVHDSELDGKAAECWEQIFDTNYDISKIIHLQDEITQRENAVRLLLADIAETEAKLEANIAAADGIQSTKNKISDLHHRTNVMFNIMRGGIFYNQGRIQPADFIVFAKHRNKKLGAELESLVSKSALASKDSVSYDELKELVFGTNNPQLKRFFLEYLPLTFSRRHGDPSRPWNRFNIEILDSNGKDKINYEGNWRDIFQNWEALLWSYPEYVQNIVAVFLDTMTVEGFNPYRISRNELDWEVPEKGNPWAQYGYWGDHQVIYLQKLLEFLANYDKDALTNMLTEKVFSTSNLPYRFKSYKEIYASPRNSLEFDYDMDKKLKALEKEYGTDARLILEKDGSVQLTTMTTKIMQLVLAKVLNLIPESGIWMNGQRPEWNDANNALAGFGTSVVTMCYLQRMLSFLTDLFGESEASFPVNKTVAETLKKAAAIYSSLNKNKTLTDAQRKEFTDSMGLLFEEERKALYANGFDSEYTELKSSDISAALKAFATGIKNSIQANKREDNLYHSYNSVYLSENEIKNSNLKLMLEGQVAILSSGLLKKTEKKALVDALRKSDLFEPNQYSYMLYPNSTLPDFMNKNVLTKEDVAPLTSLIERSGSIILKKDDHGNFHFNPLFRNADVMKDFFATMEEGKKPSAEEVKILDALYEKIFNHQSFTGRSGGFYAYEGLGCIYWHMVSKLLLAVQENITDSKDDLISFYKDVKKGLGASKTPTEYGAFPFDPYSHTPYLQGAKQPGMTGQVKEEVLTRWGELGLKIKEGKAVFEPTFLDKAEFEDGKINFTWCGTKILYDSEKAESIELTFKDGSKASFEGNSLPAAESKKLFARSGDISQITVGLKK</sequence>
<dbReference type="Gene3D" id="1.50.10.10">
    <property type="match status" value="1"/>
</dbReference>
<gene>
    <name evidence="1" type="ORF">HNP76_001262</name>
</gene>
<keyword evidence="2" id="KW-1185">Reference proteome</keyword>
<evidence type="ECO:0000313" key="1">
    <source>
        <dbReference type="EMBL" id="MBB5225894.1"/>
    </source>
</evidence>
<comment type="caution">
    <text evidence="1">The sequence shown here is derived from an EMBL/GenBank/DDBJ whole genome shotgun (WGS) entry which is preliminary data.</text>
</comment>
<dbReference type="EMBL" id="JACHFQ010000004">
    <property type="protein sequence ID" value="MBB5225894.1"/>
    <property type="molecule type" value="Genomic_DNA"/>
</dbReference>
<dbReference type="RefSeq" id="WP_184658643.1">
    <property type="nucleotide sequence ID" value="NZ_CP031518.1"/>
</dbReference>